<evidence type="ECO:0000313" key="2">
    <source>
        <dbReference type="EMBL" id="SAM04434.1"/>
    </source>
</evidence>
<dbReference type="InParanoid" id="A0A163JYM7"/>
<gene>
    <name evidence="2" type="primary">ABSGL_10298.1 scaffold 11921</name>
</gene>
<reference evidence="2" key="1">
    <citation type="submission" date="2016-04" db="EMBL/GenBank/DDBJ databases">
        <authorList>
            <person name="Evans L.H."/>
            <person name="Alamgir A."/>
            <person name="Owens N."/>
            <person name="Weber N.D."/>
            <person name="Virtaneva K."/>
            <person name="Barbian K."/>
            <person name="Babar A."/>
            <person name="Rosenke K."/>
        </authorList>
    </citation>
    <scope>NUCLEOTIDE SEQUENCE [LARGE SCALE GENOMIC DNA]</scope>
    <source>
        <strain evidence="2">CBS 101.48</strain>
    </source>
</reference>
<dbReference type="OrthoDB" id="10374570at2759"/>
<accession>A0A163JYM7</accession>
<evidence type="ECO:0000256" key="1">
    <source>
        <dbReference type="SAM" id="MobiDB-lite"/>
    </source>
</evidence>
<proteinExistence type="predicted"/>
<sequence>MSTKKAKSAAYPYPRRSTDPAAMDHRAIKGGHVPNRPLYQLEELKLAETTSQWEIATLQEMMKPDTTRPIKTKLEAMALQRHFMKSCHRQEMADEAYLETLHIQQQTHPFAWPYVV</sequence>
<evidence type="ECO:0000313" key="3">
    <source>
        <dbReference type="Proteomes" id="UP000078561"/>
    </source>
</evidence>
<dbReference type="EMBL" id="LT554386">
    <property type="protein sequence ID" value="SAM04434.1"/>
    <property type="molecule type" value="Genomic_DNA"/>
</dbReference>
<dbReference type="AlphaFoldDB" id="A0A163JYM7"/>
<keyword evidence="3" id="KW-1185">Reference proteome</keyword>
<dbReference type="Proteomes" id="UP000078561">
    <property type="component" value="Unassembled WGS sequence"/>
</dbReference>
<feature type="region of interest" description="Disordered" evidence="1">
    <location>
        <begin position="1"/>
        <end position="22"/>
    </location>
</feature>
<organism evidence="2">
    <name type="scientific">Absidia glauca</name>
    <name type="common">Pin mould</name>
    <dbReference type="NCBI Taxonomy" id="4829"/>
    <lineage>
        <taxon>Eukaryota</taxon>
        <taxon>Fungi</taxon>
        <taxon>Fungi incertae sedis</taxon>
        <taxon>Mucoromycota</taxon>
        <taxon>Mucoromycotina</taxon>
        <taxon>Mucoromycetes</taxon>
        <taxon>Mucorales</taxon>
        <taxon>Cunninghamellaceae</taxon>
        <taxon>Absidia</taxon>
    </lineage>
</organism>
<protein>
    <submittedName>
        <fullName evidence="2">Uncharacterized protein</fullName>
    </submittedName>
</protein>
<name>A0A163JYM7_ABSGL</name>